<dbReference type="PANTHER" id="PTHR33376">
    <property type="match status" value="1"/>
</dbReference>
<dbReference type="InterPro" id="IPR019546">
    <property type="entry name" value="TAT_signal_bac_arc"/>
</dbReference>
<name>A0AAU8ST00_9BURK</name>
<evidence type="ECO:0000256" key="4">
    <source>
        <dbReference type="ARBA" id="ARBA00022729"/>
    </source>
</evidence>
<evidence type="ECO:0000313" key="6">
    <source>
        <dbReference type="EMBL" id="AJZ57016.1"/>
    </source>
</evidence>
<accession>A0AAU8ST00</accession>
<feature type="chain" id="PRO_5043583104" evidence="5">
    <location>
        <begin position="33"/>
        <end position="342"/>
    </location>
</feature>
<dbReference type="InterPro" id="IPR018389">
    <property type="entry name" value="DctP_fam"/>
</dbReference>
<evidence type="ECO:0000313" key="7">
    <source>
        <dbReference type="Proteomes" id="UP000032614"/>
    </source>
</evidence>
<dbReference type="NCBIfam" id="NF037995">
    <property type="entry name" value="TRAP_S1"/>
    <property type="match status" value="1"/>
</dbReference>
<dbReference type="KEGG" id="bfn:OI25_7299"/>
<comment type="similarity">
    <text evidence="2">Belongs to the bacterial solute-binding protein 7 family.</text>
</comment>
<keyword evidence="4 5" id="KW-0732">Signal</keyword>
<protein>
    <submittedName>
        <fullName evidence="6">TRAP transporter solute receptor, DctP family protein</fullName>
    </submittedName>
</protein>
<dbReference type="NCBIfam" id="TIGR01409">
    <property type="entry name" value="TAT_signal_seq"/>
    <property type="match status" value="1"/>
</dbReference>
<reference evidence="6 7" key="1">
    <citation type="journal article" date="2015" name="Genome Announc.">
        <title>Complete genome sequences for 59 burkholderia isolates, both pathogenic and near neighbor.</title>
        <authorList>
            <person name="Johnson S.L."/>
            <person name="Bishop-Lilly K.A."/>
            <person name="Ladner J.T."/>
            <person name="Daligault H.E."/>
            <person name="Davenport K.W."/>
            <person name="Jaissle J."/>
            <person name="Frey K.G."/>
            <person name="Koroleva G.I."/>
            <person name="Bruce D.C."/>
            <person name="Coyne S.R."/>
            <person name="Broomall S.M."/>
            <person name="Li P.E."/>
            <person name="Teshima H."/>
            <person name="Gibbons H.S."/>
            <person name="Palacios G.F."/>
            <person name="Rosenzweig C.N."/>
            <person name="Redden C.L."/>
            <person name="Xu Y."/>
            <person name="Minogue T.D."/>
            <person name="Chain P.S."/>
        </authorList>
    </citation>
    <scope>NUCLEOTIDE SEQUENCE [LARGE SCALE GENOMIC DNA]</scope>
    <source>
        <strain evidence="6 7">ATCC BAA-463</strain>
    </source>
</reference>
<dbReference type="InterPro" id="IPR004682">
    <property type="entry name" value="TRAP_DctP"/>
</dbReference>
<dbReference type="EMBL" id="CP010025">
    <property type="protein sequence ID" value="AJZ57016.1"/>
    <property type="molecule type" value="Genomic_DNA"/>
</dbReference>
<evidence type="ECO:0000256" key="1">
    <source>
        <dbReference type="ARBA" id="ARBA00004196"/>
    </source>
</evidence>
<dbReference type="InterPro" id="IPR006311">
    <property type="entry name" value="TAT_signal"/>
</dbReference>
<gene>
    <name evidence="6" type="ORF">OI25_7299</name>
</gene>
<dbReference type="GeneID" id="66513622"/>
<dbReference type="RefSeq" id="WP_082094198.1">
    <property type="nucleotide sequence ID" value="NZ_CP010025.1"/>
</dbReference>
<dbReference type="InterPro" id="IPR038404">
    <property type="entry name" value="TRAP_DctP_sf"/>
</dbReference>
<dbReference type="Proteomes" id="UP000032614">
    <property type="component" value="Chromosome 3"/>
</dbReference>
<dbReference type="NCBIfam" id="TIGR00787">
    <property type="entry name" value="dctP"/>
    <property type="match status" value="1"/>
</dbReference>
<dbReference type="GO" id="GO:0030288">
    <property type="term" value="C:outer membrane-bounded periplasmic space"/>
    <property type="evidence" value="ECO:0007669"/>
    <property type="project" value="InterPro"/>
</dbReference>
<dbReference type="Pfam" id="PF03480">
    <property type="entry name" value="DctP"/>
    <property type="match status" value="1"/>
</dbReference>
<dbReference type="CDD" id="cd13603">
    <property type="entry name" value="PBP2_TRAP_Siap_TeaA_like"/>
    <property type="match status" value="1"/>
</dbReference>
<proteinExistence type="inferred from homology"/>
<dbReference type="GO" id="GO:0055085">
    <property type="term" value="P:transmembrane transport"/>
    <property type="evidence" value="ECO:0007669"/>
    <property type="project" value="InterPro"/>
</dbReference>
<dbReference type="PIRSF" id="PIRSF006470">
    <property type="entry name" value="DctB"/>
    <property type="match status" value="1"/>
</dbReference>
<feature type="signal peptide" evidence="5">
    <location>
        <begin position="1"/>
        <end position="32"/>
    </location>
</feature>
<dbReference type="AlphaFoldDB" id="A0AAU8ST00"/>
<evidence type="ECO:0000256" key="3">
    <source>
        <dbReference type="ARBA" id="ARBA00022448"/>
    </source>
</evidence>
<keyword evidence="6" id="KW-0675">Receptor</keyword>
<dbReference type="Gene3D" id="3.40.190.170">
    <property type="entry name" value="Bacterial extracellular solute-binding protein, family 7"/>
    <property type="match status" value="1"/>
</dbReference>
<sequence length="342" mass="37699">MQRVSRRRFMQTVGALSATAATTTLLPRVANAQPAEFTLKYGNNMTDSHPTNIRAKQAADAIRRDTNGRVDLQIFPNSQMGSDSDMISQVRAGALDFTSQGGGLLSPLVPLAGISGLGFAFKDYPQLWSALDGDLGQMIRAAISKAGLVVMDTCWDNGFRHITSSTKPIVTPDDLKGFKIRVPVSPMYVTLFKSLGASPTSINLSEAYSALQTRVVDGHENPLSLIQNLRMYEVQKFCSLTAHMWDGYWFIGNAQTWARLPKDVQAIVSRHLNAAGAAQRADLAKLNVELEKQLTTEGLKFNRPDREPFRAVAQKSGFYADWHKRFGDEAWAVLEKYTGKLA</sequence>
<keyword evidence="3" id="KW-0813">Transport</keyword>
<evidence type="ECO:0000256" key="5">
    <source>
        <dbReference type="SAM" id="SignalP"/>
    </source>
</evidence>
<dbReference type="PROSITE" id="PS51318">
    <property type="entry name" value="TAT"/>
    <property type="match status" value="1"/>
</dbReference>
<dbReference type="PANTHER" id="PTHR33376:SF4">
    <property type="entry name" value="SIALIC ACID-BINDING PERIPLASMIC PROTEIN SIAP"/>
    <property type="match status" value="1"/>
</dbReference>
<comment type="subcellular location">
    <subcellularLocation>
        <location evidence="1">Cell envelope</location>
    </subcellularLocation>
</comment>
<evidence type="ECO:0000256" key="2">
    <source>
        <dbReference type="ARBA" id="ARBA00009023"/>
    </source>
</evidence>
<organism evidence="6 7">
    <name type="scientific">Paraburkholderia fungorum</name>
    <dbReference type="NCBI Taxonomy" id="134537"/>
    <lineage>
        <taxon>Bacteria</taxon>
        <taxon>Pseudomonadati</taxon>
        <taxon>Pseudomonadota</taxon>
        <taxon>Betaproteobacteria</taxon>
        <taxon>Burkholderiales</taxon>
        <taxon>Burkholderiaceae</taxon>
        <taxon>Paraburkholderia</taxon>
    </lineage>
</organism>